<dbReference type="GO" id="GO:0008984">
    <property type="term" value="F:protein-glutamate methylesterase activity"/>
    <property type="evidence" value="ECO:0007669"/>
    <property type="project" value="UniProtKB-UniRule"/>
</dbReference>
<feature type="domain" description="CheB-type methylesterase" evidence="9">
    <location>
        <begin position="155"/>
        <end position="347"/>
    </location>
</feature>
<keyword evidence="5 7" id="KW-0597">Phosphoprotein</keyword>
<evidence type="ECO:0000256" key="4">
    <source>
        <dbReference type="ARBA" id="ARBA00048267"/>
    </source>
</evidence>
<dbReference type="OrthoDB" id="9793421at2"/>
<comment type="PTM">
    <text evidence="5">Phosphorylated by CheA. Phosphorylation of the N-terminal regulatory domain activates the methylesterase activity.</text>
</comment>
<dbReference type="EMBL" id="NPDX01000001">
    <property type="protein sequence ID" value="PJZ85319.1"/>
    <property type="molecule type" value="Genomic_DNA"/>
</dbReference>
<feature type="domain" description="Response regulatory" evidence="8">
    <location>
        <begin position="5"/>
        <end position="122"/>
    </location>
</feature>
<evidence type="ECO:0000259" key="8">
    <source>
        <dbReference type="PROSITE" id="PS50110"/>
    </source>
</evidence>
<feature type="active site" evidence="5 6">
    <location>
        <position position="193"/>
    </location>
</feature>
<dbReference type="InterPro" id="IPR011006">
    <property type="entry name" value="CheY-like_superfamily"/>
</dbReference>
<comment type="catalytic activity">
    <reaction evidence="5">
        <text>L-glutaminyl-[protein] + H2O = L-glutamyl-[protein] + NH4(+)</text>
        <dbReference type="Rhea" id="RHEA:16441"/>
        <dbReference type="Rhea" id="RHEA-COMP:10207"/>
        <dbReference type="Rhea" id="RHEA-COMP:10208"/>
        <dbReference type="ChEBI" id="CHEBI:15377"/>
        <dbReference type="ChEBI" id="CHEBI:28938"/>
        <dbReference type="ChEBI" id="CHEBI:29973"/>
        <dbReference type="ChEBI" id="CHEBI:30011"/>
        <dbReference type="EC" id="3.5.1.44"/>
    </reaction>
</comment>
<evidence type="ECO:0000256" key="1">
    <source>
        <dbReference type="ARBA" id="ARBA00022490"/>
    </source>
</evidence>
<feature type="active site" evidence="5 6">
    <location>
        <position position="167"/>
    </location>
</feature>
<dbReference type="GO" id="GO:0050568">
    <property type="term" value="F:protein-glutamine glutaminase activity"/>
    <property type="evidence" value="ECO:0007669"/>
    <property type="project" value="UniProtKB-UniRule"/>
</dbReference>
<organism evidence="10 11">
    <name type="scientific">Leptospira harrisiae</name>
    <dbReference type="NCBI Taxonomy" id="2023189"/>
    <lineage>
        <taxon>Bacteria</taxon>
        <taxon>Pseudomonadati</taxon>
        <taxon>Spirochaetota</taxon>
        <taxon>Spirochaetia</taxon>
        <taxon>Leptospirales</taxon>
        <taxon>Leptospiraceae</taxon>
        <taxon>Leptospira</taxon>
    </lineage>
</organism>
<dbReference type="SUPFAM" id="SSF52172">
    <property type="entry name" value="CheY-like"/>
    <property type="match status" value="1"/>
</dbReference>
<evidence type="ECO:0000256" key="7">
    <source>
        <dbReference type="PROSITE-ProRule" id="PRU00169"/>
    </source>
</evidence>
<dbReference type="CDD" id="cd17541">
    <property type="entry name" value="REC_CheB-like"/>
    <property type="match status" value="1"/>
</dbReference>
<dbReference type="PROSITE" id="PS50110">
    <property type="entry name" value="RESPONSE_REGULATORY"/>
    <property type="match status" value="1"/>
</dbReference>
<evidence type="ECO:0000256" key="6">
    <source>
        <dbReference type="PROSITE-ProRule" id="PRU00050"/>
    </source>
</evidence>
<dbReference type="GO" id="GO:0006935">
    <property type="term" value="P:chemotaxis"/>
    <property type="evidence" value="ECO:0007669"/>
    <property type="project" value="UniProtKB-UniRule"/>
</dbReference>
<comment type="function">
    <text evidence="5">Involved in chemotaxis. Part of a chemotaxis signal transduction system that modulates chemotaxis in response to various stimuli. Catalyzes the demethylation of specific methylglutamate residues introduced into the chemoreceptors (methyl-accepting chemotaxis proteins or MCP) by CheR. Also mediates the irreversible deamidation of specific glutamine residues to glutamic acid.</text>
</comment>
<dbReference type="Proteomes" id="UP000232145">
    <property type="component" value="Unassembled WGS sequence"/>
</dbReference>
<gene>
    <name evidence="5" type="primary">cheB</name>
    <name evidence="10" type="ORF">CH364_03460</name>
</gene>
<keyword evidence="1 5" id="KW-0963">Cytoplasm</keyword>
<comment type="domain">
    <text evidence="5">Contains a C-terminal catalytic domain, and an N-terminal region which modulates catalytic activity.</text>
</comment>
<dbReference type="InterPro" id="IPR035909">
    <property type="entry name" value="CheB_C"/>
</dbReference>
<dbReference type="EC" id="3.5.1.44" evidence="5"/>
<dbReference type="PROSITE" id="PS50122">
    <property type="entry name" value="CHEB"/>
    <property type="match status" value="1"/>
</dbReference>
<feature type="modified residue" description="4-aspartylphosphate" evidence="5 7">
    <location>
        <position position="56"/>
    </location>
</feature>
<dbReference type="GO" id="GO:0005737">
    <property type="term" value="C:cytoplasm"/>
    <property type="evidence" value="ECO:0007669"/>
    <property type="project" value="UniProtKB-SubCell"/>
</dbReference>
<dbReference type="PANTHER" id="PTHR42872">
    <property type="entry name" value="PROTEIN-GLUTAMATE METHYLESTERASE/PROTEIN-GLUTAMINE GLUTAMINASE"/>
    <property type="match status" value="1"/>
</dbReference>
<comment type="subcellular location">
    <subcellularLocation>
        <location evidence="5">Cytoplasm</location>
    </subcellularLocation>
</comment>
<feature type="active site" evidence="5 6">
    <location>
        <position position="290"/>
    </location>
</feature>
<dbReference type="CDD" id="cd16432">
    <property type="entry name" value="CheB_Rec"/>
    <property type="match status" value="1"/>
</dbReference>
<dbReference type="Pfam" id="PF01339">
    <property type="entry name" value="CheB_methylest"/>
    <property type="match status" value="1"/>
</dbReference>
<evidence type="ECO:0000256" key="3">
    <source>
        <dbReference type="ARBA" id="ARBA00022801"/>
    </source>
</evidence>
<reference evidence="10 11" key="1">
    <citation type="submission" date="2017-07" db="EMBL/GenBank/DDBJ databases">
        <title>Leptospira spp. isolated from tropical soils.</title>
        <authorList>
            <person name="Thibeaux R."/>
            <person name="Iraola G."/>
            <person name="Ferres I."/>
            <person name="Bierque E."/>
            <person name="Girault D."/>
            <person name="Soupe-Gilbert M.-E."/>
            <person name="Picardeau M."/>
            <person name="Goarant C."/>
        </authorList>
    </citation>
    <scope>NUCLEOTIDE SEQUENCE [LARGE SCALE GENOMIC DNA]</scope>
    <source>
        <strain evidence="10 11">FH2-B-A1</strain>
    </source>
</reference>
<evidence type="ECO:0000256" key="5">
    <source>
        <dbReference type="HAMAP-Rule" id="MF_00099"/>
    </source>
</evidence>
<evidence type="ECO:0000313" key="11">
    <source>
        <dbReference type="Proteomes" id="UP000232145"/>
    </source>
</evidence>
<evidence type="ECO:0000256" key="2">
    <source>
        <dbReference type="ARBA" id="ARBA00022500"/>
    </source>
</evidence>
<keyword evidence="11" id="KW-1185">Reference proteome</keyword>
<dbReference type="PIRSF" id="PIRSF000876">
    <property type="entry name" value="RR_chemtxs_CheB"/>
    <property type="match status" value="1"/>
</dbReference>
<dbReference type="RefSeq" id="WP_100742221.1">
    <property type="nucleotide sequence ID" value="NZ_NPDW01000001.1"/>
</dbReference>
<dbReference type="Pfam" id="PF00072">
    <property type="entry name" value="Response_reg"/>
    <property type="match status" value="1"/>
</dbReference>
<proteinExistence type="inferred from homology"/>
<comment type="catalytic activity">
    <reaction evidence="4 5">
        <text>[protein]-L-glutamate 5-O-methyl ester + H2O = L-glutamyl-[protein] + methanol + H(+)</text>
        <dbReference type="Rhea" id="RHEA:23236"/>
        <dbReference type="Rhea" id="RHEA-COMP:10208"/>
        <dbReference type="Rhea" id="RHEA-COMP:10311"/>
        <dbReference type="ChEBI" id="CHEBI:15377"/>
        <dbReference type="ChEBI" id="CHEBI:15378"/>
        <dbReference type="ChEBI" id="CHEBI:17790"/>
        <dbReference type="ChEBI" id="CHEBI:29973"/>
        <dbReference type="ChEBI" id="CHEBI:82795"/>
        <dbReference type="EC" id="3.1.1.61"/>
    </reaction>
</comment>
<keyword evidence="3 5" id="KW-0378">Hydrolase</keyword>
<dbReference type="HAMAP" id="MF_00099">
    <property type="entry name" value="CheB_chemtxs"/>
    <property type="match status" value="1"/>
</dbReference>
<evidence type="ECO:0000313" key="10">
    <source>
        <dbReference type="EMBL" id="PJZ85319.1"/>
    </source>
</evidence>
<dbReference type="EC" id="3.1.1.61" evidence="5"/>
<dbReference type="NCBIfam" id="NF001965">
    <property type="entry name" value="PRK00742.1"/>
    <property type="match status" value="1"/>
</dbReference>
<dbReference type="GO" id="GO:0000156">
    <property type="term" value="F:phosphorelay response regulator activity"/>
    <property type="evidence" value="ECO:0007669"/>
    <property type="project" value="InterPro"/>
</dbReference>
<dbReference type="Gene3D" id="3.40.50.180">
    <property type="entry name" value="Methylesterase CheB, C-terminal domain"/>
    <property type="match status" value="1"/>
</dbReference>
<comment type="caution">
    <text evidence="10">The sequence shown here is derived from an EMBL/GenBank/DDBJ whole genome shotgun (WGS) entry which is preliminary data.</text>
</comment>
<dbReference type="InterPro" id="IPR000673">
    <property type="entry name" value="Sig_transdc_resp-reg_Me-estase"/>
</dbReference>
<dbReference type="PANTHER" id="PTHR42872:SF6">
    <property type="entry name" value="PROTEIN-GLUTAMATE METHYLESTERASE_PROTEIN-GLUTAMINE GLUTAMINASE"/>
    <property type="match status" value="1"/>
</dbReference>
<sequence length="347" mass="38468">MKKHTVIVVDDQKSVRSMIKRWIESDPNWEVIGEANNPYEARDLIVDKQPEVMTLDVHMPGMDGIVFLKKLLPQYPMPVIMFSSSTTEGASITLEALEAGAFDYVTKPIGTPESLSETKEDLLSKLHASLNYNLTKEHLTKKAESSFLQKNNAKTTFKRKFIFIGSSTGGTTALRKLLEEIDETFPPILIAQHMPENFTALFAQRLNTDLKIQVKEAIDKEILQMGHVYIAPGNYHLGIQKIGSEYYTKIFQTDKKNGHRPSVDVLFESASELGIADNSIGIILTGMGNDGASGLLTLKNQGCLTIGQNKETCVVYGMPKVAYELGAVSYQVSLHSIVDKIKEIASL</sequence>
<keyword evidence="2 5" id="KW-0145">Chemotaxis</keyword>
<dbReference type="SMART" id="SM00448">
    <property type="entry name" value="REC"/>
    <property type="match status" value="1"/>
</dbReference>
<dbReference type="InterPro" id="IPR001789">
    <property type="entry name" value="Sig_transdc_resp-reg_receiver"/>
</dbReference>
<comment type="similarity">
    <text evidence="5">Belongs to the CheB family.</text>
</comment>
<accession>A0A2N0ALZ6</accession>
<dbReference type="SUPFAM" id="SSF52738">
    <property type="entry name" value="Methylesterase CheB, C-terminal domain"/>
    <property type="match status" value="1"/>
</dbReference>
<dbReference type="InterPro" id="IPR008248">
    <property type="entry name" value="CheB-like"/>
</dbReference>
<dbReference type="AlphaFoldDB" id="A0A2N0ALZ6"/>
<protein>
    <recommendedName>
        <fullName evidence="5">Protein-glutamate methylesterase/protein-glutamine glutaminase</fullName>
        <ecNumber evidence="5">3.1.1.61</ecNumber>
        <ecNumber evidence="5">3.5.1.44</ecNumber>
    </recommendedName>
</protein>
<evidence type="ECO:0000259" key="9">
    <source>
        <dbReference type="PROSITE" id="PS50122"/>
    </source>
</evidence>
<name>A0A2N0ALZ6_9LEPT</name>
<dbReference type="Gene3D" id="3.40.50.2300">
    <property type="match status" value="1"/>
</dbReference>